<gene>
    <name evidence="1" type="ORF">FNL38_10998</name>
</gene>
<name>A0A652YJE1_NOCGL</name>
<proteinExistence type="predicted"/>
<organism evidence="1">
    <name type="scientific">Nocardia globerula</name>
    <dbReference type="NCBI Taxonomy" id="1818"/>
    <lineage>
        <taxon>Bacteria</taxon>
        <taxon>Bacillati</taxon>
        <taxon>Actinomycetota</taxon>
        <taxon>Actinomycetes</taxon>
        <taxon>Mycobacteriales</taxon>
        <taxon>Nocardiaceae</taxon>
        <taxon>Nocardia</taxon>
    </lineage>
</organism>
<protein>
    <recommendedName>
        <fullName evidence="2">Excreted virulence factor EspC (Type VII ESX diderm)</fullName>
    </recommendedName>
</protein>
<evidence type="ECO:0000313" key="1">
    <source>
        <dbReference type="EMBL" id="TYQ01084.1"/>
    </source>
</evidence>
<sequence length="117" mass="12410">MSSPQSATDLQLTLDPIVAKDILLACNAWLGELGSIRNGLTRIATVSGMGTLESGRALAAKFSQKAVGGADSLEKSLDSHIAVVKEMRAYFQACIDRYESVDGDNANRLARHEVSGS</sequence>
<reference evidence="1" key="1">
    <citation type="submission" date="2019-07" db="EMBL/GenBank/DDBJ databases">
        <title>Genomic Encyclopedia of Type Strains, Phase IV (KMG-IV): sequencing the most valuable type-strain genomes for metagenomic binning, comparative biology and taxonomic classification.</title>
        <authorList>
            <person name="Goeker M."/>
        </authorList>
    </citation>
    <scope>NUCLEOTIDE SEQUENCE</scope>
    <source>
        <strain evidence="1">DSM 44596</strain>
    </source>
</reference>
<comment type="caution">
    <text evidence="1">The sequence shown here is derived from an EMBL/GenBank/DDBJ whole genome shotgun (WGS) entry which is preliminary data.</text>
</comment>
<evidence type="ECO:0008006" key="2">
    <source>
        <dbReference type="Google" id="ProtNLM"/>
    </source>
</evidence>
<dbReference type="AlphaFoldDB" id="A0A652YJE1"/>
<accession>A0A652YJE1</accession>
<dbReference type="EMBL" id="VNIQ01000009">
    <property type="protein sequence ID" value="TYQ01084.1"/>
    <property type="molecule type" value="Genomic_DNA"/>
</dbReference>